<evidence type="ECO:0000256" key="3">
    <source>
        <dbReference type="PROSITE-ProRule" id="PRU00284"/>
    </source>
</evidence>
<dbReference type="GO" id="GO:0004888">
    <property type="term" value="F:transmembrane signaling receptor activity"/>
    <property type="evidence" value="ECO:0007669"/>
    <property type="project" value="InterPro"/>
</dbReference>
<evidence type="ECO:0000313" key="7">
    <source>
        <dbReference type="EMBL" id="TKD06448.1"/>
    </source>
</evidence>
<dbReference type="InterPro" id="IPR004089">
    <property type="entry name" value="MCPsignal_dom"/>
</dbReference>
<name>A0A4V5PPK0_9BACT</name>
<dbReference type="SUPFAM" id="SSF58104">
    <property type="entry name" value="Methyl-accepting chemotaxis protein (MCP) signaling domain"/>
    <property type="match status" value="1"/>
</dbReference>
<dbReference type="Pfam" id="PF05227">
    <property type="entry name" value="CHASE3"/>
    <property type="match status" value="1"/>
</dbReference>
<proteinExistence type="inferred from homology"/>
<dbReference type="AlphaFoldDB" id="A0A4V5PPK0"/>
<reference evidence="7 8" key="1">
    <citation type="submission" date="2019-04" db="EMBL/GenBank/DDBJ databases">
        <authorList>
            <person name="Li Y."/>
            <person name="Wang J."/>
        </authorList>
    </citation>
    <scope>NUCLEOTIDE SEQUENCE [LARGE SCALE GENOMIC DNA]</scope>
    <source>
        <strain evidence="7 8">DSM 14668</strain>
    </source>
</reference>
<comment type="caution">
    <text evidence="7">The sequence shown here is derived from an EMBL/GenBank/DDBJ whole genome shotgun (WGS) entry which is preliminary data.</text>
</comment>
<accession>A0A4V5PPK0</accession>
<gene>
    <name evidence="7" type="ORF">E8A74_19720</name>
</gene>
<dbReference type="CDD" id="cd19410">
    <property type="entry name" value="HK9-like_sensor"/>
    <property type="match status" value="1"/>
</dbReference>
<dbReference type="PANTHER" id="PTHR32089:SF112">
    <property type="entry name" value="LYSOZYME-LIKE PROTEIN-RELATED"/>
    <property type="match status" value="1"/>
</dbReference>
<dbReference type="PROSITE" id="PS50111">
    <property type="entry name" value="CHEMOTAXIS_TRANSDUC_2"/>
    <property type="match status" value="1"/>
</dbReference>
<dbReference type="GO" id="GO:0007165">
    <property type="term" value="P:signal transduction"/>
    <property type="evidence" value="ECO:0007669"/>
    <property type="project" value="UniProtKB-KW"/>
</dbReference>
<keyword evidence="8" id="KW-1185">Reference proteome</keyword>
<keyword evidence="7" id="KW-0808">Transferase</keyword>
<evidence type="ECO:0000313" key="8">
    <source>
        <dbReference type="Proteomes" id="UP000309215"/>
    </source>
</evidence>
<organism evidence="7 8">
    <name type="scientific">Polyangium fumosum</name>
    <dbReference type="NCBI Taxonomy" id="889272"/>
    <lineage>
        <taxon>Bacteria</taxon>
        <taxon>Pseudomonadati</taxon>
        <taxon>Myxococcota</taxon>
        <taxon>Polyangia</taxon>
        <taxon>Polyangiales</taxon>
        <taxon>Polyangiaceae</taxon>
        <taxon>Polyangium</taxon>
    </lineage>
</organism>
<sequence>MGRMAGSRTWTVGKQFSAAIALPLLFLVLIGSYAYVTTQRLLVATGAVGHTREVLTALSSTLSAFQDMETGQRGYVITGNESFLDPYREGDEAIERALAEVERLTSDNERQQQRLPELKKLVDEERVALSGAIDVRKNEGLESAVKVVSAGRGKRTMDAVRAIIDAMIAEERTLLGIRAAVVDELVRSFAQTLVGACVLAFVCVSGLGAYIVRALNRQIGAAAARMRAAARELEAAATQQASSTNEQVATSQQVSVTIRELTATSRQIAESAVQVSRIAEDTSSAARGGDQTVTAARETVDGTRKHVDRVVAHMLGLNQRSQEIGGIVDIIRELAEQTNILAINATIEAAGAGDAGRRFGVVADEIRKLADRVSGAARDIQHLVEQVRGATNTTVMATEDGAKAVEASTRSFEDVGASFERIRTYVVDTARSSREIEASTRHQTTAMEQVNQAMQSVSEAAREVQTSAKQTLQTASELSSVSEELLRLVRSNEAGRAALV</sequence>
<evidence type="ECO:0000256" key="5">
    <source>
        <dbReference type="SAM" id="Phobius"/>
    </source>
</evidence>
<dbReference type="Gene3D" id="1.10.287.950">
    <property type="entry name" value="Methyl-accepting chemotaxis protein"/>
    <property type="match status" value="1"/>
</dbReference>
<feature type="transmembrane region" description="Helical" evidence="5">
    <location>
        <begin position="193"/>
        <end position="212"/>
    </location>
</feature>
<evidence type="ECO:0000256" key="4">
    <source>
        <dbReference type="SAM" id="Coils"/>
    </source>
</evidence>
<dbReference type="InterPro" id="IPR007891">
    <property type="entry name" value="CHASE3"/>
</dbReference>
<keyword evidence="5" id="KW-1133">Transmembrane helix</keyword>
<dbReference type="SMART" id="SM00283">
    <property type="entry name" value="MA"/>
    <property type="match status" value="1"/>
</dbReference>
<dbReference type="Proteomes" id="UP000309215">
    <property type="component" value="Unassembled WGS sequence"/>
</dbReference>
<dbReference type="GO" id="GO:0016301">
    <property type="term" value="F:kinase activity"/>
    <property type="evidence" value="ECO:0007669"/>
    <property type="project" value="UniProtKB-KW"/>
</dbReference>
<dbReference type="EMBL" id="SSMQ01000019">
    <property type="protein sequence ID" value="TKD06448.1"/>
    <property type="molecule type" value="Genomic_DNA"/>
</dbReference>
<dbReference type="GO" id="GO:0006935">
    <property type="term" value="P:chemotaxis"/>
    <property type="evidence" value="ECO:0007669"/>
    <property type="project" value="InterPro"/>
</dbReference>
<dbReference type="OrthoDB" id="5447502at2"/>
<evidence type="ECO:0000256" key="2">
    <source>
        <dbReference type="ARBA" id="ARBA00029447"/>
    </source>
</evidence>
<dbReference type="PRINTS" id="PR00260">
    <property type="entry name" value="CHEMTRNSDUCR"/>
</dbReference>
<dbReference type="InterPro" id="IPR004090">
    <property type="entry name" value="Chemotax_Me-accpt_rcpt"/>
</dbReference>
<protein>
    <submittedName>
        <fullName evidence="7">Histidine kinase</fullName>
    </submittedName>
</protein>
<feature type="domain" description="Methyl-accepting transducer" evidence="6">
    <location>
        <begin position="222"/>
        <end position="458"/>
    </location>
</feature>
<keyword evidence="1 3" id="KW-0807">Transducer</keyword>
<keyword evidence="4" id="KW-0175">Coiled coil</keyword>
<dbReference type="GO" id="GO:0016020">
    <property type="term" value="C:membrane"/>
    <property type="evidence" value="ECO:0007669"/>
    <property type="project" value="InterPro"/>
</dbReference>
<evidence type="ECO:0000259" key="6">
    <source>
        <dbReference type="PROSITE" id="PS50111"/>
    </source>
</evidence>
<dbReference type="PANTHER" id="PTHR32089">
    <property type="entry name" value="METHYL-ACCEPTING CHEMOTAXIS PROTEIN MCPB"/>
    <property type="match status" value="1"/>
</dbReference>
<keyword evidence="5" id="KW-0472">Membrane</keyword>
<comment type="similarity">
    <text evidence="2">Belongs to the methyl-accepting chemotaxis (MCP) protein family.</text>
</comment>
<feature type="coiled-coil region" evidence="4">
    <location>
        <begin position="87"/>
        <end position="121"/>
    </location>
</feature>
<keyword evidence="5" id="KW-0812">Transmembrane</keyword>
<evidence type="ECO:0000256" key="1">
    <source>
        <dbReference type="ARBA" id="ARBA00023224"/>
    </source>
</evidence>
<dbReference type="Pfam" id="PF00015">
    <property type="entry name" value="MCPsignal"/>
    <property type="match status" value="1"/>
</dbReference>
<keyword evidence="7" id="KW-0418">Kinase</keyword>